<protein>
    <submittedName>
        <fullName evidence="2">Uncharacterized protein</fullName>
    </submittedName>
</protein>
<dbReference type="RefSeq" id="WP_309388868.1">
    <property type="nucleotide sequence ID" value="NZ_JADBEO010000005.1"/>
</dbReference>
<comment type="caution">
    <text evidence="2">The sequence shown here is derived from an EMBL/GenBank/DDBJ whole genome shotgun (WGS) entry which is preliminary data.</text>
</comment>
<reference evidence="2" key="1">
    <citation type="submission" date="2020-10" db="EMBL/GenBank/DDBJ databases">
        <authorList>
            <person name="Abbas A."/>
            <person name="Razzaq R."/>
            <person name="Waqas M."/>
            <person name="Abbas N."/>
            <person name="Nielsen T.K."/>
            <person name="Hansen L.H."/>
            <person name="Hussain S."/>
            <person name="Shahid M."/>
        </authorList>
    </citation>
    <scope>NUCLEOTIDE SEQUENCE</scope>
    <source>
        <strain evidence="2">S14</strain>
    </source>
</reference>
<proteinExistence type="predicted"/>
<evidence type="ECO:0000313" key="3">
    <source>
        <dbReference type="Proteomes" id="UP001181622"/>
    </source>
</evidence>
<dbReference type="EMBL" id="JADBEO010000005">
    <property type="protein sequence ID" value="MDR4305673.1"/>
    <property type="molecule type" value="Genomic_DNA"/>
</dbReference>
<keyword evidence="3" id="KW-1185">Reference proteome</keyword>
<gene>
    <name evidence="2" type="ORF">IHQ68_03425</name>
</gene>
<evidence type="ECO:0000256" key="1">
    <source>
        <dbReference type="SAM" id="SignalP"/>
    </source>
</evidence>
<accession>A0ABU1DC33</accession>
<name>A0ABU1DC33_9HYPH</name>
<sequence>MRVTASIALALSISSAPFDAAMSQGIMGAEGRCKSFKMAGHDLTRGCAGKMLNTTYPDGRVGFYFVMTDGSIVTFSGYDRPNPTPDTDLMAIDKIIVANKRSGKSDEFAAFGRCTYGNFYKGFRTVSCRATSQDGTEHSGIFELTSAPKP</sequence>
<feature type="signal peptide" evidence="1">
    <location>
        <begin position="1"/>
        <end position="20"/>
    </location>
</feature>
<keyword evidence="1" id="KW-0732">Signal</keyword>
<evidence type="ECO:0000313" key="2">
    <source>
        <dbReference type="EMBL" id="MDR4305673.1"/>
    </source>
</evidence>
<organism evidence="2 3">
    <name type="scientific">Chelatococcus sambhunathii</name>
    <dbReference type="NCBI Taxonomy" id="363953"/>
    <lineage>
        <taxon>Bacteria</taxon>
        <taxon>Pseudomonadati</taxon>
        <taxon>Pseudomonadota</taxon>
        <taxon>Alphaproteobacteria</taxon>
        <taxon>Hyphomicrobiales</taxon>
        <taxon>Chelatococcaceae</taxon>
        <taxon>Chelatococcus</taxon>
    </lineage>
</organism>
<feature type="chain" id="PRO_5045566752" evidence="1">
    <location>
        <begin position="21"/>
        <end position="150"/>
    </location>
</feature>
<dbReference type="Proteomes" id="UP001181622">
    <property type="component" value="Unassembled WGS sequence"/>
</dbReference>